<gene>
    <name evidence="2" type="ORF">E1295_00205</name>
</gene>
<proteinExistence type="predicted"/>
<feature type="domain" description="PPM-type phosphatase" evidence="1">
    <location>
        <begin position="4"/>
        <end position="104"/>
    </location>
</feature>
<sequence>MLAEGYRIETREAACVGAVAVFSDRGCELARIGDVTDFTLSGGEFAEVFPVESGFMNVVSATLPGERPEQVETADLGLARIVVLGTDGLGNDLRNSPALRSWLRRPA</sequence>
<dbReference type="InterPro" id="IPR001932">
    <property type="entry name" value="PPM-type_phosphatase-like_dom"/>
</dbReference>
<reference evidence="2 3" key="1">
    <citation type="submission" date="2019-03" db="EMBL/GenBank/DDBJ databases">
        <title>Draft genome sequences of novel Actinobacteria.</title>
        <authorList>
            <person name="Sahin N."/>
            <person name="Ay H."/>
            <person name="Saygin H."/>
        </authorList>
    </citation>
    <scope>NUCLEOTIDE SEQUENCE [LARGE SCALE GENOMIC DNA]</scope>
    <source>
        <strain evidence="2 3">6K102</strain>
    </source>
</reference>
<evidence type="ECO:0000313" key="2">
    <source>
        <dbReference type="EMBL" id="TDE60306.1"/>
    </source>
</evidence>
<dbReference type="AlphaFoldDB" id="A0A4R5FYS7"/>
<dbReference type="EMBL" id="SMLD01000001">
    <property type="protein sequence ID" value="TDE60306.1"/>
    <property type="molecule type" value="Genomic_DNA"/>
</dbReference>
<keyword evidence="3" id="KW-1185">Reference proteome</keyword>
<dbReference type="Proteomes" id="UP000295136">
    <property type="component" value="Unassembled WGS sequence"/>
</dbReference>
<dbReference type="RefSeq" id="WP_132627571.1">
    <property type="nucleotide sequence ID" value="NZ_SMLD01000001.1"/>
</dbReference>
<organism evidence="2 3">
    <name type="scientific">Nonomuraea mesophila</name>
    <dbReference type="NCBI Taxonomy" id="2530382"/>
    <lineage>
        <taxon>Bacteria</taxon>
        <taxon>Bacillati</taxon>
        <taxon>Actinomycetota</taxon>
        <taxon>Actinomycetes</taxon>
        <taxon>Streptosporangiales</taxon>
        <taxon>Streptosporangiaceae</taxon>
        <taxon>Nonomuraea</taxon>
    </lineage>
</organism>
<accession>A0A4R5FYS7</accession>
<dbReference type="Pfam" id="PF13672">
    <property type="entry name" value="PP2C_2"/>
    <property type="match status" value="1"/>
</dbReference>
<comment type="caution">
    <text evidence="2">The sequence shown here is derived from an EMBL/GenBank/DDBJ whole genome shotgun (WGS) entry which is preliminary data.</text>
</comment>
<evidence type="ECO:0000313" key="3">
    <source>
        <dbReference type="Proteomes" id="UP000295136"/>
    </source>
</evidence>
<name>A0A4R5FYS7_9ACTN</name>
<evidence type="ECO:0000259" key="1">
    <source>
        <dbReference type="Pfam" id="PF13672"/>
    </source>
</evidence>
<protein>
    <recommendedName>
        <fullName evidence="1">PPM-type phosphatase domain-containing protein</fullName>
    </recommendedName>
</protein>